<comment type="caution">
    <text evidence="2">The sequence shown here is derived from an EMBL/GenBank/DDBJ whole genome shotgun (WGS) entry which is preliminary data.</text>
</comment>
<dbReference type="InterPro" id="IPR052733">
    <property type="entry name" value="Chloroplast_QOR"/>
</dbReference>
<reference evidence="2 3" key="1">
    <citation type="submission" date="2019-10" db="EMBL/GenBank/DDBJ databases">
        <title>Whole genome shotgun sequence of Streptomyces angustmyceticus NBRC 3934.</title>
        <authorList>
            <person name="Hosoyama A."/>
            <person name="Ichikawa N."/>
            <person name="Kimura A."/>
            <person name="Kitahashi Y."/>
            <person name="Komaki H."/>
            <person name="Uohara A."/>
        </authorList>
    </citation>
    <scope>NUCLEOTIDE SEQUENCE [LARGE SCALE GENOMIC DNA]</scope>
    <source>
        <strain evidence="2 3">NBRC 3934</strain>
    </source>
</reference>
<dbReference type="CDD" id="cd05289">
    <property type="entry name" value="MDR_like_2"/>
    <property type="match status" value="1"/>
</dbReference>
<dbReference type="InterPro" id="IPR020843">
    <property type="entry name" value="ER"/>
</dbReference>
<evidence type="ECO:0000313" key="2">
    <source>
        <dbReference type="EMBL" id="GES28954.1"/>
    </source>
</evidence>
<dbReference type="PANTHER" id="PTHR44013">
    <property type="entry name" value="ZINC-TYPE ALCOHOL DEHYDROGENASE-LIKE PROTEIN C16A3.02C"/>
    <property type="match status" value="1"/>
</dbReference>
<dbReference type="GO" id="GO:0016491">
    <property type="term" value="F:oxidoreductase activity"/>
    <property type="evidence" value="ECO:0007669"/>
    <property type="project" value="InterPro"/>
</dbReference>
<dbReference type="PANTHER" id="PTHR44013:SF1">
    <property type="entry name" value="ZINC-TYPE ALCOHOL DEHYDROGENASE-LIKE PROTEIN C16A3.02C"/>
    <property type="match status" value="1"/>
</dbReference>
<dbReference type="SUPFAM" id="SSF50129">
    <property type="entry name" value="GroES-like"/>
    <property type="match status" value="1"/>
</dbReference>
<dbReference type="SUPFAM" id="SSF51735">
    <property type="entry name" value="NAD(P)-binding Rossmann-fold domains"/>
    <property type="match status" value="1"/>
</dbReference>
<organism evidence="2 3">
    <name type="scientific">Streptomyces angustmyceticus</name>
    <dbReference type="NCBI Taxonomy" id="285578"/>
    <lineage>
        <taxon>Bacteria</taxon>
        <taxon>Bacillati</taxon>
        <taxon>Actinomycetota</taxon>
        <taxon>Actinomycetes</taxon>
        <taxon>Kitasatosporales</taxon>
        <taxon>Streptomycetaceae</taxon>
        <taxon>Streptomyces</taxon>
    </lineage>
</organism>
<evidence type="ECO:0000313" key="3">
    <source>
        <dbReference type="Proteomes" id="UP000325598"/>
    </source>
</evidence>
<dbReference type="Gene3D" id="3.90.180.10">
    <property type="entry name" value="Medium-chain alcohol dehydrogenases, catalytic domain"/>
    <property type="match status" value="1"/>
</dbReference>
<name>A0A5J4L8H6_9ACTN</name>
<dbReference type="Pfam" id="PF08240">
    <property type="entry name" value="ADH_N"/>
    <property type="match status" value="1"/>
</dbReference>
<dbReference type="InterPro" id="IPR011032">
    <property type="entry name" value="GroES-like_sf"/>
</dbReference>
<dbReference type="Proteomes" id="UP000325598">
    <property type="component" value="Unassembled WGS sequence"/>
</dbReference>
<feature type="domain" description="Enoyl reductase (ER)" evidence="1">
    <location>
        <begin position="28"/>
        <end position="322"/>
    </location>
</feature>
<dbReference type="EMBL" id="BLAG01000005">
    <property type="protein sequence ID" value="GES28954.1"/>
    <property type="molecule type" value="Genomic_DNA"/>
</dbReference>
<dbReference type="SMART" id="SM00829">
    <property type="entry name" value="PKS_ER"/>
    <property type="match status" value="1"/>
</dbReference>
<accession>A0A5J4L8H6</accession>
<dbReference type="InterPro" id="IPR036291">
    <property type="entry name" value="NAD(P)-bd_dom_sf"/>
</dbReference>
<protein>
    <submittedName>
        <fullName evidence="2">Oxidoreductase</fullName>
    </submittedName>
</protein>
<proteinExistence type="predicted"/>
<keyword evidence="3" id="KW-1185">Reference proteome</keyword>
<dbReference type="Gene3D" id="3.40.50.720">
    <property type="entry name" value="NAD(P)-binding Rossmann-like Domain"/>
    <property type="match status" value="1"/>
</dbReference>
<evidence type="ECO:0000259" key="1">
    <source>
        <dbReference type="SMART" id="SM00829"/>
    </source>
</evidence>
<dbReference type="AlphaFoldDB" id="A0A5J4L8H6"/>
<dbReference type="InterPro" id="IPR013154">
    <property type="entry name" value="ADH-like_N"/>
</dbReference>
<sequence>MIVHGRGMRAGRHVFWRIMKAIIAKSYGGPEVLEYTDHPDPKVGPDSFLIRVKAIGINPVDWKIVAGYLDPMMDGHFPLIPGWDVAGVVEAVGADATEYAVGDEVIGYVRKDEVQHGTYAELVAAPVRTLARKPAALSWQQAAGLPLAGLTAYQSLKRVGVTAGETVLVHAAAGGVGSLAVQIAVAQGARVIGTASERNHDFLRSLGAEPVTYGDGLAGRVRALAPEGVDAAVDFVGGGAVDVSQELLKDRGRVASIADGEVTGKGGHMVWVRPDTADLTALGALADAGKLTVPVEVTLPLPEAAEAFRRSMAGRTRGKIVLEVA</sequence>
<gene>
    <name evidence="2" type="ORF">San01_14410</name>
</gene>
<dbReference type="Pfam" id="PF13602">
    <property type="entry name" value="ADH_zinc_N_2"/>
    <property type="match status" value="1"/>
</dbReference>